<keyword evidence="2" id="KW-1133">Transmembrane helix</keyword>
<sequence length="387" mass="39277">MDRHDRPSPGRYNESSPASPTEFLSSEHSPRPRTGRRTLALSAAVAVVAAAVAAGGVIVFTGGSTPEQSTQKSSWRASEQDAGEAADDGDATALDSDDASAEAPAAADPGSSGGAGGALDISGSGSGDSGGSGGSREQTPVAKTAGPSGGESAKNKKNPGGESTDSQGARPGPDGPVGYVAPYQAQPGRASGLGADFFRDLRPSGPTAKPTSRHRPTAKPTASPTAKPTASPTAKPTATPSKSPAKPAPSPTSTGKGPSSIVTAEDEVARLTNAARQEQGCGPLRIDEKLRQAARGHSDDMAAKGYFDHNSQDGRTPWDRIKAAGYTSNMYAENIARGQQTPEAVVKAWLNSPGHRANIMNCKLKAIGVGVHFGSGGPWWTQDFGGS</sequence>
<feature type="compositionally biased region" description="Low complexity" evidence="1">
    <location>
        <begin position="218"/>
        <end position="260"/>
    </location>
</feature>
<keyword evidence="2" id="KW-0812">Transmembrane</keyword>
<dbReference type="InterPro" id="IPR014044">
    <property type="entry name" value="CAP_dom"/>
</dbReference>
<dbReference type="EMBL" id="JACHND010000001">
    <property type="protein sequence ID" value="MBB4705370.1"/>
    <property type="molecule type" value="Genomic_DNA"/>
</dbReference>
<dbReference type="AlphaFoldDB" id="A0A7W7GDU8"/>
<dbReference type="Proteomes" id="UP000542210">
    <property type="component" value="Unassembled WGS sequence"/>
</dbReference>
<feature type="compositionally biased region" description="Gly residues" evidence="1">
    <location>
        <begin position="124"/>
        <end position="134"/>
    </location>
</feature>
<feature type="compositionally biased region" description="Polar residues" evidence="1">
    <location>
        <begin position="13"/>
        <end position="27"/>
    </location>
</feature>
<dbReference type="RefSeq" id="WP_184887012.1">
    <property type="nucleotide sequence ID" value="NZ_BOOV01000020.1"/>
</dbReference>
<gene>
    <name evidence="4" type="ORF">BJ982_006914</name>
</gene>
<feature type="compositionally biased region" description="Polar residues" evidence="1">
    <location>
        <begin position="62"/>
        <end position="77"/>
    </location>
</feature>
<keyword evidence="5" id="KW-1185">Reference proteome</keyword>
<dbReference type="CDD" id="cd05379">
    <property type="entry name" value="CAP_bacterial"/>
    <property type="match status" value="1"/>
</dbReference>
<organism evidence="4 5">
    <name type="scientific">Sphaerisporangium siamense</name>
    <dbReference type="NCBI Taxonomy" id="795645"/>
    <lineage>
        <taxon>Bacteria</taxon>
        <taxon>Bacillati</taxon>
        <taxon>Actinomycetota</taxon>
        <taxon>Actinomycetes</taxon>
        <taxon>Streptosporangiales</taxon>
        <taxon>Streptosporangiaceae</taxon>
        <taxon>Sphaerisporangium</taxon>
    </lineage>
</organism>
<evidence type="ECO:0000256" key="2">
    <source>
        <dbReference type="SAM" id="Phobius"/>
    </source>
</evidence>
<dbReference type="PANTHER" id="PTHR31157">
    <property type="entry name" value="SCP DOMAIN-CONTAINING PROTEIN"/>
    <property type="match status" value="1"/>
</dbReference>
<dbReference type="Pfam" id="PF00188">
    <property type="entry name" value="CAP"/>
    <property type="match status" value="1"/>
</dbReference>
<dbReference type="InterPro" id="IPR035940">
    <property type="entry name" value="CAP_sf"/>
</dbReference>
<proteinExistence type="predicted"/>
<feature type="compositionally biased region" description="Low complexity" evidence="1">
    <location>
        <begin position="101"/>
        <end position="110"/>
    </location>
</feature>
<dbReference type="PANTHER" id="PTHR31157:SF1">
    <property type="entry name" value="SCP DOMAIN-CONTAINING PROTEIN"/>
    <property type="match status" value="1"/>
</dbReference>
<dbReference type="SUPFAM" id="SSF55797">
    <property type="entry name" value="PR-1-like"/>
    <property type="match status" value="1"/>
</dbReference>
<feature type="transmembrane region" description="Helical" evidence="2">
    <location>
        <begin position="39"/>
        <end position="63"/>
    </location>
</feature>
<feature type="compositionally biased region" description="Acidic residues" evidence="1">
    <location>
        <begin position="81"/>
        <end position="100"/>
    </location>
</feature>
<feature type="region of interest" description="Disordered" evidence="1">
    <location>
        <begin position="60"/>
        <end position="261"/>
    </location>
</feature>
<protein>
    <submittedName>
        <fullName evidence="4">Uncharacterized protein YkwD</fullName>
    </submittedName>
</protein>
<evidence type="ECO:0000256" key="1">
    <source>
        <dbReference type="SAM" id="MobiDB-lite"/>
    </source>
</evidence>
<evidence type="ECO:0000259" key="3">
    <source>
        <dbReference type="Pfam" id="PF00188"/>
    </source>
</evidence>
<evidence type="ECO:0000313" key="4">
    <source>
        <dbReference type="EMBL" id="MBB4705370.1"/>
    </source>
</evidence>
<accession>A0A7W7GDU8</accession>
<feature type="region of interest" description="Disordered" evidence="1">
    <location>
        <begin position="1"/>
        <end position="35"/>
    </location>
</feature>
<comment type="caution">
    <text evidence="4">The sequence shown here is derived from an EMBL/GenBank/DDBJ whole genome shotgun (WGS) entry which is preliminary data.</text>
</comment>
<keyword evidence="2" id="KW-0472">Membrane</keyword>
<name>A0A7W7GDU8_9ACTN</name>
<evidence type="ECO:0000313" key="5">
    <source>
        <dbReference type="Proteomes" id="UP000542210"/>
    </source>
</evidence>
<feature type="domain" description="SCP" evidence="3">
    <location>
        <begin position="270"/>
        <end position="384"/>
    </location>
</feature>
<reference evidence="4 5" key="1">
    <citation type="submission" date="2020-08" db="EMBL/GenBank/DDBJ databases">
        <title>Sequencing the genomes of 1000 actinobacteria strains.</title>
        <authorList>
            <person name="Klenk H.-P."/>
        </authorList>
    </citation>
    <scope>NUCLEOTIDE SEQUENCE [LARGE SCALE GENOMIC DNA]</scope>
    <source>
        <strain evidence="4 5">DSM 45784</strain>
    </source>
</reference>
<dbReference type="Gene3D" id="3.40.33.10">
    <property type="entry name" value="CAP"/>
    <property type="match status" value="1"/>
</dbReference>